<dbReference type="PANTHER" id="PTHR42345">
    <property type="entry name" value="TPR_REGION DOMAIN-CONTAINING PROTEIN"/>
    <property type="match status" value="1"/>
</dbReference>
<protein>
    <recommendedName>
        <fullName evidence="3">Helicase-like protein</fullName>
    </recommendedName>
</protein>
<dbReference type="PANTHER" id="PTHR42345:SF2">
    <property type="entry name" value="HELICASE-LIKE PROTEIN"/>
    <property type="match status" value="1"/>
</dbReference>
<accession>A0A8K0J4C7</accession>
<gene>
    <name evidence="1" type="ORF">E4U42_004978</name>
</gene>
<sequence>MSSTLSEDDIEKLFSGAPQFFARNESHFYGAPHPSVAFLFDEELEIRDLTDHVQIQDKAWGAITAWPHLTRDAEHDAAAKRQEHDKHKAHFHIKCRERPNMISMSGLEKGTMGYQAALELPTGDSLEEEQFGFESLGTKARVIVDARTHMMSHSGMLRRMSEPELLDRLRRNSDIYRNNDLQTRTSVDSYKDLFHDFMRPTSTVTADQTDQYGLHNQIRALLKCLGVANVWIDFSRVEWRIRLGQVLWGENDGDELDDDTAIHDTDDSRERAEEKYWLLMQILLATEVLIRLDAVTEGVEYGTTGIRPVDVVHFERAASQMVKWSLLLARSWLDNIEIVKEEDLTLQRPPASRRGSSWLATLASKVTNRYHKKSPVPPYHFTIKGRHGQRQVDGLTHFAKRLMWPGIDRYETKISENAQLAAEEAPGRRTSSLSIRSLQSSYYGAWDITCNHGKQKGRAQAQRRRLAAALHESGWLTKSYVFGLVLPGDSLYHYLMATLLENDTEAMAKLGPFANLSGGFVYSGKSFWSSNCVVGRVLAAGKGAADCMGWISTDVLPDGIEDGWLTIEVEDVADDMAQLGKKARLWGKKKVERESSIIGNGKENSVQAGDFIIPHENKYTTPPPKVYAELLSLDLNSTPEPVTATPLSEMVPTATVEHCTKCPELKSYPARLKFFVSVGEGKEEEYEYSLTYDVNFVTAHPCAPSQKVRVVTSPTSPTAAQSEKCFTDVTNNGAASGFRTGHPLHNFYGFTVLHISELVQKPHSTLSEFLADSCFGKSGSNRVLVIDCITGFAEQPQSPAFERIMKPSSSPILDRKGSFSAAARMHLESQKMQFGSDMEIMVRAICAQRGWNAIIIVPYQEPDSTNDKPEFSSTISSTLPMAAMFTRNRYIGWAAVVFTVQNWLGESQDAQKKSSTPGIFSVLMSVMALGVTYMPLFLPPAKGGSPSGTEPAAPVPAS</sequence>
<dbReference type="EMBL" id="SRPY01000453">
    <property type="protein sequence ID" value="KAG5923373.1"/>
    <property type="molecule type" value="Genomic_DNA"/>
</dbReference>
<reference evidence="1" key="1">
    <citation type="journal article" date="2020" name="bioRxiv">
        <title>Whole genome comparisons of ergot fungi reveals the divergence and evolution of species within the genus Claviceps are the result of varying mechanisms driving genome evolution and host range expansion.</title>
        <authorList>
            <person name="Wyka S.A."/>
            <person name="Mondo S.J."/>
            <person name="Liu M."/>
            <person name="Dettman J."/>
            <person name="Nalam V."/>
            <person name="Broders K.D."/>
        </authorList>
    </citation>
    <scope>NUCLEOTIDE SEQUENCE</scope>
    <source>
        <strain evidence="1">CCC 489</strain>
    </source>
</reference>
<evidence type="ECO:0000313" key="2">
    <source>
        <dbReference type="Proteomes" id="UP000811619"/>
    </source>
</evidence>
<evidence type="ECO:0000313" key="1">
    <source>
        <dbReference type="EMBL" id="KAG5923373.1"/>
    </source>
</evidence>
<dbReference type="AlphaFoldDB" id="A0A8K0J4C7"/>
<keyword evidence="2" id="KW-1185">Reference proteome</keyword>
<proteinExistence type="predicted"/>
<comment type="caution">
    <text evidence="1">The sequence shown here is derived from an EMBL/GenBank/DDBJ whole genome shotgun (WGS) entry which is preliminary data.</text>
</comment>
<dbReference type="Proteomes" id="UP000811619">
    <property type="component" value="Unassembled WGS sequence"/>
</dbReference>
<evidence type="ECO:0008006" key="3">
    <source>
        <dbReference type="Google" id="ProtNLM"/>
    </source>
</evidence>
<name>A0A8K0J4C7_9HYPO</name>
<organism evidence="1 2">
    <name type="scientific">Claviceps africana</name>
    <dbReference type="NCBI Taxonomy" id="83212"/>
    <lineage>
        <taxon>Eukaryota</taxon>
        <taxon>Fungi</taxon>
        <taxon>Dikarya</taxon>
        <taxon>Ascomycota</taxon>
        <taxon>Pezizomycotina</taxon>
        <taxon>Sordariomycetes</taxon>
        <taxon>Hypocreomycetidae</taxon>
        <taxon>Hypocreales</taxon>
        <taxon>Clavicipitaceae</taxon>
        <taxon>Claviceps</taxon>
    </lineage>
</organism>
<dbReference type="OrthoDB" id="5420387at2759"/>